<dbReference type="Gene3D" id="3.40.50.2000">
    <property type="entry name" value="Glycogen Phosphorylase B"/>
    <property type="match status" value="1"/>
</dbReference>
<comment type="similarity">
    <text evidence="1">Belongs to the glycosyltransferase group 1 family. Glycosyltransferase 4 subfamily.</text>
</comment>
<dbReference type="CDD" id="cd03801">
    <property type="entry name" value="GT4_PimA-like"/>
    <property type="match status" value="1"/>
</dbReference>
<name>A0A7W7AIB8_9SPHN</name>
<dbReference type="Pfam" id="PF00534">
    <property type="entry name" value="Glycos_transf_1"/>
    <property type="match status" value="1"/>
</dbReference>
<feature type="domain" description="Glycosyl transferase family 1" evidence="4">
    <location>
        <begin position="204"/>
        <end position="361"/>
    </location>
</feature>
<evidence type="ECO:0000256" key="1">
    <source>
        <dbReference type="ARBA" id="ARBA00009481"/>
    </source>
</evidence>
<evidence type="ECO:0000256" key="2">
    <source>
        <dbReference type="ARBA" id="ARBA00022676"/>
    </source>
</evidence>
<keyword evidence="3 5" id="KW-0808">Transferase</keyword>
<comment type="caution">
    <text evidence="5">The sequence shown here is derived from an EMBL/GenBank/DDBJ whole genome shotgun (WGS) entry which is preliminary data.</text>
</comment>
<keyword evidence="6" id="KW-1185">Reference proteome</keyword>
<accession>A0A7W7AIB8</accession>
<evidence type="ECO:0000259" key="4">
    <source>
        <dbReference type="Pfam" id="PF00534"/>
    </source>
</evidence>
<dbReference type="InterPro" id="IPR001296">
    <property type="entry name" value="Glyco_trans_1"/>
</dbReference>
<dbReference type="PANTHER" id="PTHR12526:SF640">
    <property type="entry name" value="COLANIC ACID BIOSYNTHESIS GLYCOSYLTRANSFERASE WCAL-RELATED"/>
    <property type="match status" value="1"/>
</dbReference>
<protein>
    <submittedName>
        <fullName evidence="5">Glycosyltransferase involved in cell wall biosynthesis</fullName>
    </submittedName>
</protein>
<dbReference type="GO" id="GO:0016757">
    <property type="term" value="F:glycosyltransferase activity"/>
    <property type="evidence" value="ECO:0007669"/>
    <property type="project" value="UniProtKB-KW"/>
</dbReference>
<proteinExistence type="inferred from homology"/>
<organism evidence="5 6">
    <name type="scientific">Sphingomonas abaci</name>
    <dbReference type="NCBI Taxonomy" id="237611"/>
    <lineage>
        <taxon>Bacteria</taxon>
        <taxon>Pseudomonadati</taxon>
        <taxon>Pseudomonadota</taxon>
        <taxon>Alphaproteobacteria</taxon>
        <taxon>Sphingomonadales</taxon>
        <taxon>Sphingomonadaceae</taxon>
        <taxon>Sphingomonas</taxon>
    </lineage>
</organism>
<dbReference type="RefSeq" id="WP_184113569.1">
    <property type="nucleotide sequence ID" value="NZ_JACHNY010000003.1"/>
</dbReference>
<reference evidence="5 6" key="1">
    <citation type="submission" date="2020-08" db="EMBL/GenBank/DDBJ databases">
        <title>Genomic Encyclopedia of Type Strains, Phase IV (KMG-IV): sequencing the most valuable type-strain genomes for metagenomic binning, comparative biology and taxonomic classification.</title>
        <authorList>
            <person name="Goeker M."/>
        </authorList>
    </citation>
    <scope>NUCLEOTIDE SEQUENCE [LARGE SCALE GENOMIC DNA]</scope>
    <source>
        <strain evidence="5 6">DSM 15867</strain>
    </source>
</reference>
<evidence type="ECO:0000313" key="6">
    <source>
        <dbReference type="Proteomes" id="UP000574769"/>
    </source>
</evidence>
<sequence length="387" mass="42106">MTRTLVVLPSVPAVPEGDALFLDRKAVEGLQAYARLWPGPVRCAMRAGQRHDIAFGSEYRPQDLPVEMRVIGQDALAEPGLFDDAAVVLAAGDIHVDFALAGAVRAPLVYIIEYTLATRLRINRLYNGLSVQMAKSGVWTIGMERRRRRAFARSQGLQCNGTPAFNAYRRLTPAPLLYLDTRTSDAKQIGAAALAEKHRQMRAGGPLRLAFSGRLERMKGADHLLPVADALVRAGLDFTLDVYGDGDLRAGMAARIAATGLGGRVTLHGPVPFEDALIPAMIARTDLFLCCHRQSDPSCTYMETLSCGVPIVGYNNAAFRGITRLAEIGLRVPMDSVDGAAAAIVSLSNDRDRLVTFSTNAATLGRDHSFEREFERRINHLRQVAGL</sequence>
<keyword evidence="2" id="KW-0328">Glycosyltransferase</keyword>
<gene>
    <name evidence="5" type="ORF">GGQ96_001714</name>
</gene>
<evidence type="ECO:0000256" key="3">
    <source>
        <dbReference type="ARBA" id="ARBA00022679"/>
    </source>
</evidence>
<dbReference type="Proteomes" id="UP000574769">
    <property type="component" value="Unassembled WGS sequence"/>
</dbReference>
<dbReference type="PANTHER" id="PTHR12526">
    <property type="entry name" value="GLYCOSYLTRANSFERASE"/>
    <property type="match status" value="1"/>
</dbReference>
<evidence type="ECO:0000313" key="5">
    <source>
        <dbReference type="EMBL" id="MBB4617586.1"/>
    </source>
</evidence>
<dbReference type="EMBL" id="JACHNY010000003">
    <property type="protein sequence ID" value="MBB4617586.1"/>
    <property type="molecule type" value="Genomic_DNA"/>
</dbReference>
<dbReference type="AlphaFoldDB" id="A0A7W7AIB8"/>
<dbReference type="SUPFAM" id="SSF53756">
    <property type="entry name" value="UDP-Glycosyltransferase/glycogen phosphorylase"/>
    <property type="match status" value="1"/>
</dbReference>